<dbReference type="EMBL" id="CM047906">
    <property type="protein sequence ID" value="KAJ0086207.1"/>
    <property type="molecule type" value="Genomic_DNA"/>
</dbReference>
<sequence length="123" mass="14123">MSVLASMQVYWTSMLILPLSMTKTMEKMVRTFLWLGGDLVKGKVKVAWSDVCLPKSDGGLGIRPMNLWNNALMTFHTWSIVSGVKKRSNPWQRKTKNLEHRSFPLSQDQGTNYTVFMLNQNLQ</sequence>
<reference evidence="2" key="1">
    <citation type="journal article" date="2023" name="G3 (Bethesda)">
        <title>Genome assembly and association tests identify interacting loci associated with vigor, precocity, and sex in interspecific pistachio rootstocks.</title>
        <authorList>
            <person name="Palmer W."/>
            <person name="Jacygrad E."/>
            <person name="Sagayaradj S."/>
            <person name="Cavanaugh K."/>
            <person name="Han R."/>
            <person name="Bertier L."/>
            <person name="Beede B."/>
            <person name="Kafkas S."/>
            <person name="Golino D."/>
            <person name="Preece J."/>
            <person name="Michelmore R."/>
        </authorList>
    </citation>
    <scope>NUCLEOTIDE SEQUENCE [LARGE SCALE GENOMIC DNA]</scope>
</reference>
<evidence type="ECO:0000313" key="2">
    <source>
        <dbReference type="Proteomes" id="UP001164250"/>
    </source>
</evidence>
<dbReference type="Proteomes" id="UP001164250">
    <property type="component" value="Chromosome 10"/>
</dbReference>
<comment type="caution">
    <text evidence="1">The sequence shown here is derived from an EMBL/GenBank/DDBJ whole genome shotgun (WGS) entry which is preliminary data.</text>
</comment>
<keyword evidence="2" id="KW-1185">Reference proteome</keyword>
<protein>
    <submittedName>
        <fullName evidence="1">Uncharacterized protein</fullName>
    </submittedName>
</protein>
<name>A0ACC1AGJ7_9ROSI</name>
<organism evidence="1 2">
    <name type="scientific">Pistacia atlantica</name>
    <dbReference type="NCBI Taxonomy" id="434234"/>
    <lineage>
        <taxon>Eukaryota</taxon>
        <taxon>Viridiplantae</taxon>
        <taxon>Streptophyta</taxon>
        <taxon>Embryophyta</taxon>
        <taxon>Tracheophyta</taxon>
        <taxon>Spermatophyta</taxon>
        <taxon>Magnoliopsida</taxon>
        <taxon>eudicotyledons</taxon>
        <taxon>Gunneridae</taxon>
        <taxon>Pentapetalae</taxon>
        <taxon>rosids</taxon>
        <taxon>malvids</taxon>
        <taxon>Sapindales</taxon>
        <taxon>Anacardiaceae</taxon>
        <taxon>Pistacia</taxon>
    </lineage>
</organism>
<proteinExistence type="predicted"/>
<accession>A0ACC1AGJ7</accession>
<gene>
    <name evidence="1" type="ORF">Patl1_07932</name>
</gene>
<evidence type="ECO:0000313" key="1">
    <source>
        <dbReference type="EMBL" id="KAJ0086207.1"/>
    </source>
</evidence>